<dbReference type="EMBL" id="CM037626">
    <property type="protein sequence ID" value="KAH8012269.1"/>
    <property type="molecule type" value="Genomic_DNA"/>
</dbReference>
<proteinExistence type="predicted"/>
<dbReference type="Proteomes" id="UP000827872">
    <property type="component" value="Linkage Group LG13"/>
</dbReference>
<keyword evidence="2" id="KW-1185">Reference proteome</keyword>
<reference evidence="1" key="1">
    <citation type="submission" date="2021-08" db="EMBL/GenBank/DDBJ databases">
        <title>The first chromosome-level gecko genome reveals the dynamic sex chromosomes of Neotropical dwarf geckos (Sphaerodactylidae: Sphaerodactylus).</title>
        <authorList>
            <person name="Pinto B.J."/>
            <person name="Keating S.E."/>
            <person name="Gamble T."/>
        </authorList>
    </citation>
    <scope>NUCLEOTIDE SEQUENCE</scope>
    <source>
        <strain evidence="1">TG3544</strain>
    </source>
</reference>
<name>A0ACB8FZK1_9SAUR</name>
<sequence length="417" mass="45396">MPLTIMWVTLVSLVGVLSSGCMCQLVLTQPPSMAQSPGSTVMISCAMSSGYSISTERVYWFQQKLGGPPLYLYHYHKSSDQARISGIPERFSVSPNRSNNLWNLVIAGVQADDDADYYCYAWDDKLKTCHSVASAGGTETKSFRWLHTQGQVSAEETVKRYRMGREIFVAIVPVISAAQSEYCAVPGLNALKVLGAFAQFVLTQSPSTYAPLGGTVKIPCPRSSGSIATGYISWYQQKPDSALKLIMYEFLKRPTGIPDRFSGSMDTSANSGTLTISNVQAEDEANYHCLSHKEWATHSVFVTQFSIVDGPSSQQLQSLGSSGTVSLSGTTTLSCRQSSGTITDTNYPFWLQQKQGTAPRLIIHSTSSRPSGGPDRFSGSRSGDTMSLTLTGALMEDEADYYCATWTGSGWHSHECR</sequence>
<protein>
    <submittedName>
        <fullName evidence="1">Uncharacterized protein</fullName>
    </submittedName>
</protein>
<organism evidence="1 2">
    <name type="scientific">Sphaerodactylus townsendi</name>
    <dbReference type="NCBI Taxonomy" id="933632"/>
    <lineage>
        <taxon>Eukaryota</taxon>
        <taxon>Metazoa</taxon>
        <taxon>Chordata</taxon>
        <taxon>Craniata</taxon>
        <taxon>Vertebrata</taxon>
        <taxon>Euteleostomi</taxon>
        <taxon>Lepidosauria</taxon>
        <taxon>Squamata</taxon>
        <taxon>Bifurcata</taxon>
        <taxon>Gekkota</taxon>
        <taxon>Sphaerodactylidae</taxon>
        <taxon>Sphaerodactylus</taxon>
    </lineage>
</organism>
<gene>
    <name evidence="1" type="ORF">K3G42_016007</name>
</gene>
<accession>A0ACB8FZK1</accession>
<comment type="caution">
    <text evidence="1">The sequence shown here is derived from an EMBL/GenBank/DDBJ whole genome shotgun (WGS) entry which is preliminary data.</text>
</comment>
<evidence type="ECO:0000313" key="2">
    <source>
        <dbReference type="Proteomes" id="UP000827872"/>
    </source>
</evidence>
<evidence type="ECO:0000313" key="1">
    <source>
        <dbReference type="EMBL" id="KAH8012269.1"/>
    </source>
</evidence>